<accession>A0AAV7GK43</accession>
<keyword evidence="2" id="KW-1185">Reference proteome</keyword>
<dbReference type="Proteomes" id="UP000775213">
    <property type="component" value="Unassembled WGS sequence"/>
</dbReference>
<dbReference type="EMBL" id="JAGFBR010000013">
    <property type="protein sequence ID" value="KAH0456580.1"/>
    <property type="molecule type" value="Genomic_DNA"/>
</dbReference>
<name>A0AAV7GK43_DENCH</name>
<proteinExistence type="predicted"/>
<reference evidence="1 2" key="1">
    <citation type="journal article" date="2021" name="Hortic Res">
        <title>Chromosome-scale assembly of the Dendrobium chrysotoxum genome enhances the understanding of orchid evolution.</title>
        <authorList>
            <person name="Zhang Y."/>
            <person name="Zhang G.Q."/>
            <person name="Zhang D."/>
            <person name="Liu X.D."/>
            <person name="Xu X.Y."/>
            <person name="Sun W.H."/>
            <person name="Yu X."/>
            <person name="Zhu X."/>
            <person name="Wang Z.W."/>
            <person name="Zhao X."/>
            <person name="Zhong W.Y."/>
            <person name="Chen H."/>
            <person name="Yin W.L."/>
            <person name="Huang T."/>
            <person name="Niu S.C."/>
            <person name="Liu Z.J."/>
        </authorList>
    </citation>
    <scope>NUCLEOTIDE SEQUENCE [LARGE SCALE GENOMIC DNA]</scope>
    <source>
        <strain evidence="1">Lindl</strain>
    </source>
</reference>
<comment type="caution">
    <text evidence="1">The sequence shown here is derived from an EMBL/GenBank/DDBJ whole genome shotgun (WGS) entry which is preliminary data.</text>
</comment>
<dbReference type="AlphaFoldDB" id="A0AAV7GK43"/>
<evidence type="ECO:0000313" key="2">
    <source>
        <dbReference type="Proteomes" id="UP000775213"/>
    </source>
</evidence>
<sequence length="107" mass="12253">MVLSISLIDYSPSDLQRLSTTVFLTSVACQLWSFRPPSLTTDLPTSIARQCAMEEWFVAPIMEKLINTGFQYLGDQVRWQTGMKEELERLRENHPKIQAIVDFASSQ</sequence>
<protein>
    <submittedName>
        <fullName evidence="1">Uncharacterized protein</fullName>
    </submittedName>
</protein>
<organism evidence="1 2">
    <name type="scientific">Dendrobium chrysotoxum</name>
    <name type="common">Orchid</name>
    <dbReference type="NCBI Taxonomy" id="161865"/>
    <lineage>
        <taxon>Eukaryota</taxon>
        <taxon>Viridiplantae</taxon>
        <taxon>Streptophyta</taxon>
        <taxon>Embryophyta</taxon>
        <taxon>Tracheophyta</taxon>
        <taxon>Spermatophyta</taxon>
        <taxon>Magnoliopsida</taxon>
        <taxon>Liliopsida</taxon>
        <taxon>Asparagales</taxon>
        <taxon>Orchidaceae</taxon>
        <taxon>Epidendroideae</taxon>
        <taxon>Malaxideae</taxon>
        <taxon>Dendrobiinae</taxon>
        <taxon>Dendrobium</taxon>
    </lineage>
</organism>
<gene>
    <name evidence="1" type="ORF">IEQ34_014487</name>
</gene>
<evidence type="ECO:0000313" key="1">
    <source>
        <dbReference type="EMBL" id="KAH0456580.1"/>
    </source>
</evidence>